<comment type="caution">
    <text evidence="1">The sequence shown here is derived from an EMBL/GenBank/DDBJ whole genome shotgun (WGS) entry which is preliminary data.</text>
</comment>
<organism evidence="1 2">
    <name type="scientific">Pseudoclavibacter terrae</name>
    <dbReference type="NCBI Taxonomy" id="1530195"/>
    <lineage>
        <taxon>Bacteria</taxon>
        <taxon>Bacillati</taxon>
        <taxon>Actinomycetota</taxon>
        <taxon>Actinomycetes</taxon>
        <taxon>Micrococcales</taxon>
        <taxon>Microbacteriaceae</taxon>
        <taxon>Pseudoclavibacter</taxon>
    </lineage>
</organism>
<reference evidence="1 2" key="1">
    <citation type="submission" date="2019-09" db="EMBL/GenBank/DDBJ databases">
        <title>Phylogeny of genus Pseudoclavibacter and closely related genus.</title>
        <authorList>
            <person name="Li Y."/>
        </authorList>
    </citation>
    <scope>NUCLEOTIDE SEQUENCE [LARGE SCALE GENOMIC DNA]</scope>
    <source>
        <strain evidence="1 2">THG-MD12</strain>
    </source>
</reference>
<sequence length="202" mass="22076">MTTLVHEFDWPDRFVVGTLGKPGERTFYLQARDGSRVVSVILEKEQSALLAEKVDEILDQLMLEDGNRYSVPSSTPIELIDEEPLDTPVDGRFRVGTIGLGWEPATAQVVLEVIPVVEVELEIDADVDTEALEAELARMAGLDELVEAAEPEELLRVRIPVGSARAFAKRTLEIVGAGRSLCPRCGLPMDPEGHDCPADDGL</sequence>
<dbReference type="Proteomes" id="UP000490386">
    <property type="component" value="Unassembled WGS sequence"/>
</dbReference>
<evidence type="ECO:0000313" key="2">
    <source>
        <dbReference type="Proteomes" id="UP000490386"/>
    </source>
</evidence>
<dbReference type="EMBL" id="WBJX01000002">
    <property type="protein sequence ID" value="KAB1638171.1"/>
    <property type="molecule type" value="Genomic_DNA"/>
</dbReference>
<dbReference type="RefSeq" id="WP_151423266.1">
    <property type="nucleotide sequence ID" value="NZ_CANKVH010000001.1"/>
</dbReference>
<name>A0A7J5B2G8_9MICO</name>
<keyword evidence="2" id="KW-1185">Reference proteome</keyword>
<dbReference type="Pfam" id="PF11290">
    <property type="entry name" value="DUF3090"/>
    <property type="match status" value="1"/>
</dbReference>
<dbReference type="InterPro" id="IPR021441">
    <property type="entry name" value="DUF3090"/>
</dbReference>
<dbReference type="AlphaFoldDB" id="A0A7J5B2G8"/>
<gene>
    <name evidence="1" type="ORF">F8O03_07130</name>
</gene>
<accession>A0A7J5B2G8</accession>
<protein>
    <submittedName>
        <fullName evidence="1">DUF3090 family protein</fullName>
    </submittedName>
</protein>
<dbReference type="NCBIfam" id="TIGR03847">
    <property type="entry name" value="conserved hypothetical protein"/>
    <property type="match status" value="1"/>
</dbReference>
<evidence type="ECO:0000313" key="1">
    <source>
        <dbReference type="EMBL" id="KAB1638171.1"/>
    </source>
</evidence>
<proteinExistence type="predicted"/>
<dbReference type="OrthoDB" id="156387at2"/>